<name>A0A3B4AFD2_9GOBI</name>
<dbReference type="PROSITE" id="PS51257">
    <property type="entry name" value="PROKAR_LIPOPROTEIN"/>
    <property type="match status" value="1"/>
</dbReference>
<dbReference type="GO" id="GO:0007605">
    <property type="term" value="P:sensory perception of sound"/>
    <property type="evidence" value="ECO:0007669"/>
    <property type="project" value="TreeGrafter"/>
</dbReference>
<dbReference type="GO" id="GO:0016020">
    <property type="term" value="C:membrane"/>
    <property type="evidence" value="ECO:0007669"/>
    <property type="project" value="UniProtKB-SubCell"/>
</dbReference>
<dbReference type="Pfam" id="PF25807">
    <property type="entry name" value="Clarin-2"/>
    <property type="match status" value="1"/>
</dbReference>
<feature type="transmembrane region" description="Helical" evidence="6">
    <location>
        <begin position="137"/>
        <end position="156"/>
    </location>
</feature>
<reference evidence="7" key="1">
    <citation type="submission" date="2025-08" db="UniProtKB">
        <authorList>
            <consortium name="Ensembl"/>
        </authorList>
    </citation>
    <scope>IDENTIFICATION</scope>
</reference>
<dbReference type="GO" id="GO:0050957">
    <property type="term" value="P:equilibrioception"/>
    <property type="evidence" value="ECO:0007669"/>
    <property type="project" value="TreeGrafter"/>
</dbReference>
<feature type="transmembrane region" description="Helical" evidence="6">
    <location>
        <begin position="189"/>
        <end position="208"/>
    </location>
</feature>
<comment type="subcellular location">
    <subcellularLocation>
        <location evidence="1">Membrane</location>
        <topology evidence="1">Multi-pass membrane protein</topology>
    </subcellularLocation>
</comment>
<keyword evidence="4 6" id="KW-1133">Transmembrane helix</keyword>
<protein>
    <submittedName>
        <fullName evidence="7">Uncharacterized protein</fullName>
    </submittedName>
</protein>
<evidence type="ECO:0000256" key="1">
    <source>
        <dbReference type="ARBA" id="ARBA00004141"/>
    </source>
</evidence>
<evidence type="ECO:0000256" key="4">
    <source>
        <dbReference type="ARBA" id="ARBA00022989"/>
    </source>
</evidence>
<reference evidence="7" key="2">
    <citation type="submission" date="2025-09" db="UniProtKB">
        <authorList>
            <consortium name="Ensembl"/>
        </authorList>
    </citation>
    <scope>IDENTIFICATION</scope>
</reference>
<dbReference type="Ensembl" id="ENSPMGT00000016206.1">
    <property type="protein sequence ID" value="ENSPMGP00000015201.1"/>
    <property type="gene ID" value="ENSPMGG00000012455.1"/>
</dbReference>
<evidence type="ECO:0000256" key="6">
    <source>
        <dbReference type="SAM" id="Phobius"/>
    </source>
</evidence>
<comment type="similarity">
    <text evidence="2">Belongs to the clarin family.</text>
</comment>
<dbReference type="AlphaFoldDB" id="A0A3B4AFD2"/>
<evidence type="ECO:0000256" key="2">
    <source>
        <dbReference type="ARBA" id="ARBA00005787"/>
    </source>
</evidence>
<dbReference type="Proteomes" id="UP000261520">
    <property type="component" value="Unplaced"/>
</dbReference>
<keyword evidence="8" id="KW-1185">Reference proteome</keyword>
<dbReference type="STRING" id="409849.ENSPMGP00000015201"/>
<sequence>MASSRQKTLLFTAAGVLGFGCALAAAVSTGLPLWVDALMLCRTGAELVNATGAELEQFLGAVSYGLFTGTRVRHCGLGGRPTRFYFFPDLLAQIPAGLHVTVLVLCCFVVLFSALGSGFFFYNAFGRPYHTLHGPTGLYLWSASSGCSLLVLVLFGCEVKIRRLSELISNFNESTFVFQTHGERYERSYWLFFLVSFLQATNVLLIRLSGIHFPFHQKEPTDAETGAADLMY</sequence>
<keyword evidence="3 6" id="KW-0812">Transmembrane</keyword>
<dbReference type="PANTHER" id="PTHR31548">
    <property type="entry name" value="CLARIN"/>
    <property type="match status" value="1"/>
</dbReference>
<organism evidence="7 8">
    <name type="scientific">Periophthalmus magnuspinnatus</name>
    <dbReference type="NCBI Taxonomy" id="409849"/>
    <lineage>
        <taxon>Eukaryota</taxon>
        <taxon>Metazoa</taxon>
        <taxon>Chordata</taxon>
        <taxon>Craniata</taxon>
        <taxon>Vertebrata</taxon>
        <taxon>Euteleostomi</taxon>
        <taxon>Actinopterygii</taxon>
        <taxon>Neopterygii</taxon>
        <taxon>Teleostei</taxon>
        <taxon>Neoteleostei</taxon>
        <taxon>Acanthomorphata</taxon>
        <taxon>Gobiaria</taxon>
        <taxon>Gobiiformes</taxon>
        <taxon>Gobioidei</taxon>
        <taxon>Gobiidae</taxon>
        <taxon>Oxudercinae</taxon>
        <taxon>Periophthalmus</taxon>
    </lineage>
</organism>
<feature type="transmembrane region" description="Helical" evidence="6">
    <location>
        <begin position="96"/>
        <end position="125"/>
    </location>
</feature>
<accession>A0A3B4AFD2</accession>
<keyword evidence="5 6" id="KW-0472">Membrane</keyword>
<evidence type="ECO:0000313" key="8">
    <source>
        <dbReference type="Proteomes" id="UP000261520"/>
    </source>
</evidence>
<evidence type="ECO:0000256" key="5">
    <source>
        <dbReference type="ARBA" id="ARBA00023136"/>
    </source>
</evidence>
<evidence type="ECO:0000256" key="3">
    <source>
        <dbReference type="ARBA" id="ARBA00022692"/>
    </source>
</evidence>
<evidence type="ECO:0000313" key="7">
    <source>
        <dbReference type="Ensembl" id="ENSPMGP00000015201.1"/>
    </source>
</evidence>
<proteinExistence type="inferred from homology"/>
<dbReference type="InterPro" id="IPR026748">
    <property type="entry name" value="Clarin"/>
</dbReference>
<dbReference type="PANTHER" id="PTHR31548:SF4">
    <property type="entry name" value="CLARIN-1"/>
    <property type="match status" value="1"/>
</dbReference>